<feature type="region of interest" description="Disordered" evidence="4">
    <location>
        <begin position="110"/>
        <end position="170"/>
    </location>
</feature>
<comment type="similarity">
    <text evidence="2">Belongs to the ESS2 family.</text>
</comment>
<dbReference type="RefSeq" id="XP_018016179.1">
    <property type="nucleotide sequence ID" value="XM_018160690.2"/>
</dbReference>
<dbReference type="OrthoDB" id="19679at2759"/>
<feature type="compositionally biased region" description="Basic and acidic residues" evidence="4">
    <location>
        <begin position="159"/>
        <end position="170"/>
    </location>
</feature>
<evidence type="ECO:0000256" key="1">
    <source>
        <dbReference type="ARBA" id="ARBA00004123"/>
    </source>
</evidence>
<dbReference type="RefSeq" id="XP_018016180.1">
    <property type="nucleotide sequence ID" value="XM_018160691.2"/>
</dbReference>
<evidence type="ECO:0000313" key="8">
    <source>
        <dbReference type="RefSeq" id="XP_018016180.1"/>
    </source>
</evidence>
<feature type="region of interest" description="Disordered" evidence="4">
    <location>
        <begin position="455"/>
        <end position="558"/>
    </location>
</feature>
<evidence type="ECO:0000256" key="2">
    <source>
        <dbReference type="ARBA" id="ARBA00009072"/>
    </source>
</evidence>
<dbReference type="GeneID" id="108672925"/>
<evidence type="ECO:0000256" key="4">
    <source>
        <dbReference type="SAM" id="MobiDB-lite"/>
    </source>
</evidence>
<gene>
    <name evidence="6 7 8 9" type="primary">LOC108672925</name>
</gene>
<dbReference type="PANTHER" id="PTHR12940">
    <property type="entry name" value="ES-2 PROTEIN - RELATED"/>
    <property type="match status" value="1"/>
</dbReference>
<organism evidence="5 6">
    <name type="scientific">Hyalella azteca</name>
    <name type="common">Amphipod</name>
    <dbReference type="NCBI Taxonomy" id="294128"/>
    <lineage>
        <taxon>Eukaryota</taxon>
        <taxon>Metazoa</taxon>
        <taxon>Ecdysozoa</taxon>
        <taxon>Arthropoda</taxon>
        <taxon>Crustacea</taxon>
        <taxon>Multicrustacea</taxon>
        <taxon>Malacostraca</taxon>
        <taxon>Eumalacostraca</taxon>
        <taxon>Peracarida</taxon>
        <taxon>Amphipoda</taxon>
        <taxon>Senticaudata</taxon>
        <taxon>Talitrida</taxon>
        <taxon>Talitroidea</taxon>
        <taxon>Hyalellidae</taxon>
        <taxon>Hyalella</taxon>
    </lineage>
</organism>
<evidence type="ECO:0000313" key="7">
    <source>
        <dbReference type="RefSeq" id="XP_018016179.1"/>
    </source>
</evidence>
<dbReference type="Pfam" id="PF09751">
    <property type="entry name" value="Es2"/>
    <property type="match status" value="1"/>
</dbReference>
<feature type="region of interest" description="Disordered" evidence="4">
    <location>
        <begin position="1"/>
        <end position="20"/>
    </location>
</feature>
<protein>
    <submittedName>
        <fullName evidence="6 7">Splicing factor ESS-2 homolog</fullName>
    </submittedName>
</protein>
<accession>A0A8B7NR53</accession>
<feature type="compositionally biased region" description="Polar residues" evidence="4">
    <location>
        <begin position="467"/>
        <end position="482"/>
    </location>
</feature>
<keyword evidence="5" id="KW-1185">Reference proteome</keyword>
<dbReference type="Proteomes" id="UP000694843">
    <property type="component" value="Unplaced"/>
</dbReference>
<evidence type="ECO:0000313" key="6">
    <source>
        <dbReference type="RefSeq" id="XP_018016177.1"/>
    </source>
</evidence>
<keyword evidence="3" id="KW-0539">Nucleus</keyword>
<dbReference type="AlphaFoldDB" id="A0A8B7NR53"/>
<dbReference type="PANTHER" id="PTHR12940:SF0">
    <property type="entry name" value="SPLICING FACTOR ESS-2 HOMOLOG"/>
    <property type="match status" value="1"/>
</dbReference>
<comment type="subcellular location">
    <subcellularLocation>
        <location evidence="1">Nucleus</location>
    </subcellularLocation>
</comment>
<evidence type="ECO:0000313" key="9">
    <source>
        <dbReference type="RefSeq" id="XP_018016181.1"/>
    </source>
</evidence>
<proteinExistence type="inferred from homology"/>
<dbReference type="RefSeq" id="XP_018016181.1">
    <property type="nucleotide sequence ID" value="XM_018160692.2"/>
</dbReference>
<reference evidence="6 7" key="1">
    <citation type="submission" date="2025-04" db="UniProtKB">
        <authorList>
            <consortium name="RefSeq"/>
        </authorList>
    </citation>
    <scope>IDENTIFICATION</scope>
    <source>
        <tissue evidence="6 7">Whole organism</tissue>
    </source>
</reference>
<evidence type="ECO:0000256" key="3">
    <source>
        <dbReference type="ARBA" id="ARBA00023242"/>
    </source>
</evidence>
<feature type="compositionally biased region" description="Polar residues" evidence="4">
    <location>
        <begin position="510"/>
        <end position="524"/>
    </location>
</feature>
<dbReference type="RefSeq" id="XP_018016177.1">
    <property type="nucleotide sequence ID" value="XM_018160688.2"/>
</dbReference>
<dbReference type="InterPro" id="IPR019148">
    <property type="entry name" value="Nuclear_protein_DGCR14_ESS-2"/>
</dbReference>
<name>A0A8B7NR53_HYAAZ</name>
<dbReference type="GO" id="GO:0071013">
    <property type="term" value="C:catalytic step 2 spliceosome"/>
    <property type="evidence" value="ECO:0007669"/>
    <property type="project" value="TreeGrafter"/>
</dbReference>
<evidence type="ECO:0000313" key="5">
    <source>
        <dbReference type="Proteomes" id="UP000694843"/>
    </source>
</evidence>
<dbReference type="CTD" id="109579"/>
<dbReference type="KEGG" id="hazt:108672925"/>
<feature type="region of interest" description="Disordered" evidence="4">
    <location>
        <begin position="37"/>
        <end position="56"/>
    </location>
</feature>
<dbReference type="OMA" id="YKAWNTV"/>
<sequence>MIGPGELSSRSNESSSSFLSRTTDACSMVAQAQDAGISHFKTPSVPPPRKKKKVMDEETYVHELGKIIERDFFPDLENLKDKVAYLEAKENNDVACLQSLYQKYSTGGRLPTPASLDDSPATFDTPEPQARLNKRKKVTAGNISSDGDDPGGAGPNTGHKSEEKQDKKKLSLDEFLARNTSEDDDSFEQIIEDAKQKLIQKKAWMFNAEALHNATYAPDLSMKALPSSDHEAQAIEKEKAKKPLAIENWTYKTFSSIMYVPDEHHTSRARELELARAAPKEVLHKNTRFSTNPFVKPINQATVLEASAVQSLKKEGRIGIDGRELSRDTPKIRGYSFVGDASPAPGVEESPLMTWGEVEGTPFMLDKSATPLVHSSSSAPSYSIPKVPARDELALELNEKASLAQRDKKMKAMMAARCSLLSPAVTGSRSGSEHWAGERLSNMSPAARRLLSSSLGVRQNTDHTLRASYTPSPLKSSASLRTPSLRRSDRSKATYAFNTPSPSVPIIKNARSTPSLLPSKTKSGVTPKADRGGADSLTDGLLQLPKTAGNRPTAADFF</sequence>